<reference evidence="1 2" key="1">
    <citation type="submission" date="2023-01" db="EMBL/GenBank/DDBJ databases">
        <authorList>
            <person name="Whitehead M."/>
        </authorList>
    </citation>
    <scope>NUCLEOTIDE SEQUENCE [LARGE SCALE GENOMIC DNA]</scope>
</reference>
<dbReference type="AlphaFoldDB" id="A0AAV0WKS1"/>
<gene>
    <name evidence="1" type="ORF">MEUPH1_LOCUS12204</name>
</gene>
<comment type="caution">
    <text evidence="1">The sequence shown here is derived from an EMBL/GenBank/DDBJ whole genome shotgun (WGS) entry which is preliminary data.</text>
</comment>
<proteinExistence type="predicted"/>
<protein>
    <submittedName>
        <fullName evidence="1">Uncharacterized protein</fullName>
    </submittedName>
</protein>
<sequence>MSLMKAMNSKGDRHDPWGTPASGCLSVEKVDPTLTEYDRFDKNDLTRLTSCGAVLSLSSLCSSPSCHTLSNAFSKSRKTAAVFYLRFVALVRWSTTCVSWLVVECCGRKANCSGLIDGDSVLLSLISTRISSTFAMELISDIGRWLLGFFRSFPGLGIIMTVAIFQEAGKC</sequence>
<organism evidence="1 2">
    <name type="scientific">Macrosiphum euphorbiae</name>
    <name type="common">potato aphid</name>
    <dbReference type="NCBI Taxonomy" id="13131"/>
    <lineage>
        <taxon>Eukaryota</taxon>
        <taxon>Metazoa</taxon>
        <taxon>Ecdysozoa</taxon>
        <taxon>Arthropoda</taxon>
        <taxon>Hexapoda</taxon>
        <taxon>Insecta</taxon>
        <taxon>Pterygota</taxon>
        <taxon>Neoptera</taxon>
        <taxon>Paraneoptera</taxon>
        <taxon>Hemiptera</taxon>
        <taxon>Sternorrhyncha</taxon>
        <taxon>Aphidomorpha</taxon>
        <taxon>Aphidoidea</taxon>
        <taxon>Aphididae</taxon>
        <taxon>Macrosiphini</taxon>
        <taxon>Macrosiphum</taxon>
    </lineage>
</organism>
<keyword evidence="2" id="KW-1185">Reference proteome</keyword>
<name>A0AAV0WKS1_9HEMI</name>
<dbReference type="EMBL" id="CARXXK010000002">
    <property type="protein sequence ID" value="CAI6356474.1"/>
    <property type="molecule type" value="Genomic_DNA"/>
</dbReference>
<accession>A0AAV0WKS1</accession>
<evidence type="ECO:0000313" key="2">
    <source>
        <dbReference type="Proteomes" id="UP001160148"/>
    </source>
</evidence>
<evidence type="ECO:0000313" key="1">
    <source>
        <dbReference type="EMBL" id="CAI6356474.1"/>
    </source>
</evidence>
<dbReference type="Proteomes" id="UP001160148">
    <property type="component" value="Unassembled WGS sequence"/>
</dbReference>